<dbReference type="PANTHER" id="PTHR14672:SF1">
    <property type="entry name" value="MUCIN-16"/>
    <property type="match status" value="1"/>
</dbReference>
<organism evidence="3 4">
    <name type="scientific">Phascolarctos cinereus</name>
    <name type="common">Koala</name>
    <dbReference type="NCBI Taxonomy" id="38626"/>
    <lineage>
        <taxon>Eukaryota</taxon>
        <taxon>Metazoa</taxon>
        <taxon>Chordata</taxon>
        <taxon>Craniata</taxon>
        <taxon>Vertebrata</taxon>
        <taxon>Euteleostomi</taxon>
        <taxon>Mammalia</taxon>
        <taxon>Metatheria</taxon>
        <taxon>Diprotodontia</taxon>
        <taxon>Phascolarctidae</taxon>
        <taxon>Phascolarctos</taxon>
    </lineage>
</organism>
<reference evidence="4" key="1">
    <citation type="submission" date="2025-08" db="UniProtKB">
        <authorList>
            <consortium name="RefSeq"/>
        </authorList>
    </citation>
    <scope>IDENTIFICATION</scope>
    <source>
        <tissue evidence="4">Spleen</tissue>
    </source>
</reference>
<dbReference type="InterPro" id="IPR028850">
    <property type="entry name" value="MUC16"/>
</dbReference>
<dbReference type="KEGG" id="pcw:110203896"/>
<protein>
    <submittedName>
        <fullName evidence="4">Mucin-16-like</fullName>
    </submittedName>
</protein>
<dbReference type="RefSeq" id="XP_020835954.1">
    <property type="nucleotide sequence ID" value="XM_020980295.1"/>
</dbReference>
<evidence type="ECO:0000313" key="3">
    <source>
        <dbReference type="Proteomes" id="UP000515140"/>
    </source>
</evidence>
<dbReference type="InterPro" id="IPR036364">
    <property type="entry name" value="SEA_dom_sf"/>
</dbReference>
<keyword evidence="3" id="KW-1185">Reference proteome</keyword>
<dbReference type="Proteomes" id="UP000515140">
    <property type="component" value="Unplaced"/>
</dbReference>
<feature type="domain" description="SEA" evidence="2">
    <location>
        <begin position="1"/>
        <end position="119"/>
    </location>
</feature>
<feature type="region of interest" description="Disordered" evidence="1">
    <location>
        <begin position="136"/>
        <end position="167"/>
    </location>
</feature>
<name>A0A6P5JWY0_PHACI</name>
<evidence type="ECO:0000256" key="1">
    <source>
        <dbReference type="SAM" id="MobiDB-lite"/>
    </source>
</evidence>
<dbReference type="InParanoid" id="A0A6P5JWY0"/>
<dbReference type="FunFam" id="3.30.70.960:FF:000003">
    <property type="entry name" value="MUC16 isoform 1"/>
    <property type="match status" value="1"/>
</dbReference>
<feature type="compositionally biased region" description="Low complexity" evidence="1">
    <location>
        <begin position="153"/>
        <end position="167"/>
    </location>
</feature>
<accession>A0A6P5JWY0</accession>
<evidence type="ECO:0000259" key="2">
    <source>
        <dbReference type="PROSITE" id="PS50024"/>
    </source>
</evidence>
<dbReference type="GeneID" id="110203896"/>
<dbReference type="PROSITE" id="PS50024">
    <property type="entry name" value="SEA"/>
    <property type="match status" value="1"/>
</dbReference>
<evidence type="ECO:0000313" key="4">
    <source>
        <dbReference type="RefSeq" id="XP_020835954.1"/>
    </source>
</evidence>
<dbReference type="Pfam" id="PF01390">
    <property type="entry name" value="SEA"/>
    <property type="match status" value="2"/>
</dbReference>
<sequence length="282" mass="31414">MESFAVDFTISNLIYTAEMGQPDTKTFSNTKEVLQNLLNPLFESGSIGSYYSGCKLTTLRPVKNGTAVNFLCTYWKLLTIPILDKKKIYWELSKQTRKITRLGPHILEKKSLYINGYNHLASTKFSLDASTVSSLTTPSIDPEPGVSTAPVRASFPPDTSSAPSPFSTTPAGDYNLKLFSLNFSITNLLFTEDMGHPGSGIFNSTERTVQRMDDADRAKDKGSMKWKVHGQMEGPVHYFSPLEMRHNRVKQQKKVPPTFLFLFPPGTGTARDGRPDEGQKKS</sequence>
<gene>
    <name evidence="4" type="primary">LOC110203896</name>
</gene>
<dbReference type="SUPFAM" id="SSF82671">
    <property type="entry name" value="SEA domain"/>
    <property type="match status" value="2"/>
</dbReference>
<dbReference type="PANTHER" id="PTHR14672">
    <property type="entry name" value="MUCIN-16"/>
    <property type="match status" value="1"/>
</dbReference>
<dbReference type="InterPro" id="IPR000082">
    <property type="entry name" value="SEA_dom"/>
</dbReference>
<dbReference type="AlphaFoldDB" id="A0A6P5JWY0"/>
<dbReference type="Gene3D" id="3.30.70.960">
    <property type="entry name" value="SEA domain"/>
    <property type="match status" value="2"/>
</dbReference>
<proteinExistence type="predicted"/>